<dbReference type="GO" id="GO:0043625">
    <property type="term" value="C:delta DNA polymerase complex"/>
    <property type="evidence" value="ECO:0007669"/>
    <property type="project" value="InterPro"/>
</dbReference>
<feature type="region of interest" description="Disordered" evidence="1">
    <location>
        <begin position="1"/>
        <end position="290"/>
    </location>
</feature>
<dbReference type="GO" id="GO:0006297">
    <property type="term" value="P:nucleotide-excision repair, DNA gap filling"/>
    <property type="evidence" value="ECO:0007669"/>
    <property type="project" value="TreeGrafter"/>
</dbReference>
<feature type="compositionally biased region" description="Basic and acidic residues" evidence="1">
    <location>
        <begin position="35"/>
        <end position="47"/>
    </location>
</feature>
<dbReference type="PANTHER" id="PTHR17598:SF13">
    <property type="entry name" value="DNA POLYMERASE DELTA SUBUNIT 3"/>
    <property type="match status" value="1"/>
</dbReference>
<gene>
    <name evidence="2" type="ORF">RDB_LOCUS3710</name>
</gene>
<name>A0A8H2X1T7_9AGAM</name>
<dbReference type="AlphaFoldDB" id="A0A8H2X1T7"/>
<feature type="compositionally biased region" description="Basic residues" evidence="1">
    <location>
        <begin position="48"/>
        <end position="69"/>
    </location>
</feature>
<dbReference type="GO" id="GO:1904161">
    <property type="term" value="P:DNA synthesis involved in UV-damage excision repair"/>
    <property type="evidence" value="ECO:0007669"/>
    <property type="project" value="TreeGrafter"/>
</dbReference>
<dbReference type="PANTHER" id="PTHR17598">
    <property type="entry name" value="DNA POLYMERASE DELTA SUBUNIT 3"/>
    <property type="match status" value="1"/>
</dbReference>
<dbReference type="InterPro" id="IPR019038">
    <property type="entry name" value="POLD3"/>
</dbReference>
<feature type="compositionally biased region" description="Basic and acidic residues" evidence="1">
    <location>
        <begin position="209"/>
        <end position="222"/>
    </location>
</feature>
<evidence type="ECO:0000256" key="1">
    <source>
        <dbReference type="SAM" id="MobiDB-lite"/>
    </source>
</evidence>
<accession>A0A8H2X1T7</accession>
<dbReference type="Proteomes" id="UP000663850">
    <property type="component" value="Unassembled WGS sequence"/>
</dbReference>
<reference evidence="2" key="1">
    <citation type="submission" date="2021-01" db="EMBL/GenBank/DDBJ databases">
        <authorList>
            <person name="Kaushik A."/>
        </authorList>
    </citation>
    <scope>NUCLEOTIDE SEQUENCE</scope>
    <source>
        <strain evidence="2">Type strain: AG8-Rh-89/</strain>
    </source>
</reference>
<evidence type="ECO:0000313" key="3">
    <source>
        <dbReference type="Proteomes" id="UP000663850"/>
    </source>
</evidence>
<comment type="caution">
    <text evidence="2">The sequence shown here is derived from an EMBL/GenBank/DDBJ whole genome shotgun (WGS) entry which is preliminary data.</text>
</comment>
<feature type="compositionally biased region" description="Acidic residues" evidence="1">
    <location>
        <begin position="80"/>
        <end position="110"/>
    </location>
</feature>
<dbReference type="EMBL" id="CAJMWZ010000246">
    <property type="protein sequence ID" value="CAE6414267.1"/>
    <property type="molecule type" value="Genomic_DNA"/>
</dbReference>
<sequence length="290" mass="31528">MDIDDDNVVNGRSTRETTPEHVPSAREVAAAAKAAKIEASKGVDQKERKSHRRVPKGKKRVMKTRRVKNAKGYMVAEDYSSYEDADPNDIENGEDSDAQSETDYGDDLDVDVSGKLGTSLTDPFADDVVNGRSTREATPEHVPSAREAAAAAKAAKIEASKGVDHKERKSHKRVPKGKKRVMKTRRVKNAKGYMVTEDYSSYEDADPNDSEKSADTDAHSETDYGDDIDVDVSGKVVSTKPPKPAAKAPASKPKRQQSNSLPNAKPKKGKSDDASKPGQQKLASFFGKKP</sequence>
<feature type="compositionally biased region" description="Low complexity" evidence="1">
    <location>
        <begin position="145"/>
        <end position="154"/>
    </location>
</feature>
<organism evidence="2 3">
    <name type="scientific">Rhizoctonia solani</name>
    <dbReference type="NCBI Taxonomy" id="456999"/>
    <lineage>
        <taxon>Eukaryota</taxon>
        <taxon>Fungi</taxon>
        <taxon>Dikarya</taxon>
        <taxon>Basidiomycota</taxon>
        <taxon>Agaricomycotina</taxon>
        <taxon>Agaricomycetes</taxon>
        <taxon>Cantharellales</taxon>
        <taxon>Ceratobasidiaceae</taxon>
        <taxon>Rhizoctonia</taxon>
    </lineage>
</organism>
<dbReference type="GO" id="GO:0006271">
    <property type="term" value="P:DNA strand elongation involved in DNA replication"/>
    <property type="evidence" value="ECO:0007669"/>
    <property type="project" value="TreeGrafter"/>
</dbReference>
<feature type="compositionally biased region" description="Basic residues" evidence="1">
    <location>
        <begin position="168"/>
        <end position="189"/>
    </location>
</feature>
<protein>
    <recommendedName>
        <fullName evidence="4">DNA polymerase delta subunit 3</fullName>
    </recommendedName>
</protein>
<evidence type="ECO:0008006" key="4">
    <source>
        <dbReference type="Google" id="ProtNLM"/>
    </source>
</evidence>
<evidence type="ECO:0000313" key="2">
    <source>
        <dbReference type="EMBL" id="CAE6414267.1"/>
    </source>
</evidence>
<dbReference type="GO" id="GO:0003887">
    <property type="term" value="F:DNA-directed DNA polymerase activity"/>
    <property type="evidence" value="ECO:0007669"/>
    <property type="project" value="TreeGrafter"/>
</dbReference>
<feature type="compositionally biased region" description="Basic and acidic residues" evidence="1">
    <location>
        <begin position="155"/>
        <end position="167"/>
    </location>
</feature>
<dbReference type="Pfam" id="PF09507">
    <property type="entry name" value="CDC27"/>
    <property type="match status" value="1"/>
</dbReference>
<proteinExistence type="predicted"/>